<dbReference type="AlphaFoldDB" id="Q1V1V4"/>
<reference evidence="2 3" key="1">
    <citation type="submission" date="2006-04" db="EMBL/GenBank/DDBJ databases">
        <authorList>
            <person name="Giovannoni S.J."/>
            <person name="Cho J.-C."/>
            <person name="Ferriera S."/>
            <person name="Johnson J."/>
            <person name="Kravitz S."/>
            <person name="Halpern A."/>
            <person name="Remington K."/>
            <person name="Beeson K."/>
            <person name="Tran B."/>
            <person name="Rogers Y.-H."/>
            <person name="Friedman R."/>
            <person name="Venter J.C."/>
        </authorList>
    </citation>
    <scope>NUCLEOTIDE SEQUENCE [LARGE SCALE GENOMIC DNA]</scope>
    <source>
        <strain evidence="2 3">HTCC1002</strain>
    </source>
</reference>
<evidence type="ECO:0000313" key="2">
    <source>
        <dbReference type="EMBL" id="EAS84774.1"/>
    </source>
</evidence>
<sequence length="151" mass="18334">MSVSFEYHLIIFLIFVSIDILIYRFFKKNIIFSLKFFIIIFIIFINIFEINLLLINILFFYFLFSIFYTLTFTGIKNTSPSLFMIHHLANNDMSKKIQINENFLNQQFTKKRLKENFQKNFLIKKKKNIIISKKGKLFMYIFSTLKKTYNL</sequence>
<name>Q1V1V4_PELU1</name>
<gene>
    <name evidence="2" type="ORF">PU1002_03616</name>
</gene>
<dbReference type="RefSeq" id="WP_006997361.1">
    <property type="nucleotide sequence ID" value="NZ_CH724130.1"/>
</dbReference>
<keyword evidence="1" id="KW-1133">Transmembrane helix</keyword>
<feature type="transmembrane region" description="Helical" evidence="1">
    <location>
        <begin position="30"/>
        <end position="48"/>
    </location>
</feature>
<keyword evidence="1" id="KW-0812">Transmembrane</keyword>
<feature type="transmembrane region" description="Helical" evidence="1">
    <location>
        <begin position="54"/>
        <end position="75"/>
    </location>
</feature>
<keyword evidence="1" id="KW-0472">Membrane</keyword>
<organism evidence="2 3">
    <name type="scientific">Pelagibacter ubique (strain HTCC1002)</name>
    <dbReference type="NCBI Taxonomy" id="314261"/>
    <lineage>
        <taxon>Bacteria</taxon>
        <taxon>Pseudomonadati</taxon>
        <taxon>Pseudomonadota</taxon>
        <taxon>Alphaproteobacteria</taxon>
        <taxon>Candidatus Pelagibacterales</taxon>
        <taxon>Candidatus Pelagibacteraceae</taxon>
        <taxon>Candidatus Pelagibacter</taxon>
    </lineage>
</organism>
<dbReference type="HOGENOM" id="CLU_1728017_0_0_5"/>
<dbReference type="EMBL" id="AAPV01000001">
    <property type="protein sequence ID" value="EAS84774.1"/>
    <property type="molecule type" value="Genomic_DNA"/>
</dbReference>
<proteinExistence type="predicted"/>
<dbReference type="Proteomes" id="UP000005306">
    <property type="component" value="Unassembled WGS sequence"/>
</dbReference>
<feature type="transmembrane region" description="Helical" evidence="1">
    <location>
        <begin position="6"/>
        <end position="23"/>
    </location>
</feature>
<protein>
    <submittedName>
        <fullName evidence="2">Uncharacterized protein</fullName>
    </submittedName>
</protein>
<evidence type="ECO:0000313" key="3">
    <source>
        <dbReference type="Proteomes" id="UP000005306"/>
    </source>
</evidence>
<evidence type="ECO:0000256" key="1">
    <source>
        <dbReference type="SAM" id="Phobius"/>
    </source>
</evidence>
<comment type="caution">
    <text evidence="2">The sequence shown here is derived from an EMBL/GenBank/DDBJ whole genome shotgun (WGS) entry which is preliminary data.</text>
</comment>
<accession>Q1V1V4</accession>